<dbReference type="Pfam" id="PF01757">
    <property type="entry name" value="Acyl_transf_3"/>
    <property type="match status" value="1"/>
</dbReference>
<proteinExistence type="predicted"/>
<evidence type="ECO:0000313" key="5">
    <source>
        <dbReference type="Proteomes" id="UP001217918"/>
    </source>
</evidence>
<dbReference type="InterPro" id="IPR050879">
    <property type="entry name" value="Acyltransferase_3"/>
</dbReference>
<keyword evidence="2" id="KW-1133">Transmembrane helix</keyword>
<dbReference type="AlphaFoldDB" id="A0AAD9I7H5"/>
<keyword evidence="2" id="KW-0472">Membrane</keyword>
<comment type="caution">
    <text evidence="4">The sequence shown here is derived from an EMBL/GenBank/DDBJ whole genome shotgun (WGS) entry which is preliminary data.</text>
</comment>
<evidence type="ECO:0000313" key="4">
    <source>
        <dbReference type="EMBL" id="KAK2072009.1"/>
    </source>
</evidence>
<feature type="transmembrane region" description="Helical" evidence="2">
    <location>
        <begin position="142"/>
        <end position="165"/>
    </location>
</feature>
<protein>
    <recommendedName>
        <fullName evidence="3">Acyltransferase 3 domain-containing protein</fullName>
    </recommendedName>
</protein>
<evidence type="ECO:0000259" key="3">
    <source>
        <dbReference type="Pfam" id="PF01757"/>
    </source>
</evidence>
<feature type="transmembrane region" description="Helical" evidence="2">
    <location>
        <begin position="390"/>
        <end position="409"/>
    </location>
</feature>
<feature type="compositionally biased region" description="Gly residues" evidence="1">
    <location>
        <begin position="71"/>
        <end position="80"/>
    </location>
</feature>
<dbReference type="PANTHER" id="PTHR23028:SF125">
    <property type="entry name" value="ACYLTRANSFERASE"/>
    <property type="match status" value="1"/>
</dbReference>
<feature type="transmembrane region" description="Helical" evidence="2">
    <location>
        <begin position="196"/>
        <end position="214"/>
    </location>
</feature>
<sequence>MRPQGGLLLDDGGGMRDSEPSWRLDRSLRSTFLPGRRHLMTLRWFKHALLGKSAAGSSPGPDPDPDPDPGSGSGSGSGPGGDFAAKLRPTAYLDGLRGFSAFIVYFHHHQLWVHSIGPEDGSGILESSYGWHGERHMATLPILRTFITGGHFAVAIFYVISGYVLSVRTLSLLQAGEAVKAFDTVASALFRRWFRIWIPLAVTTFVYILSFHFTGMYPHSYPVKPTCAAEIWSWYTEFKNFSFLYKEGIPWLSYNMHLWTIPLEMRGSVVTYITLLTVIRAPTARRLLVQCLLIFYFLYVADGWYVATFLAGMLQCDLDLLARRPDGAGFPSFLRRLEPHKMAIYHVLFVLAMLLSGVPSHTDKIEDLRANPGWYWLSKLKPQAVFDPKWFFLAVAANFLVAAAARLTWLRRFLEAPFCQWLGRISFALYLVHGPVMATIGDRVYHAVGWVRFHTPGEPDLSDWINLVPLPRGGPLGFEPAFWLPQLVLLPLTLWLAVVVTRLVDQPAIAVSAWLHKWSMGNAGPLWGAGPAAKGLAEQPLTLTTQTPETVNLLRVV</sequence>
<keyword evidence="5" id="KW-1185">Reference proteome</keyword>
<feature type="transmembrane region" description="Helical" evidence="2">
    <location>
        <begin position="482"/>
        <end position="504"/>
    </location>
</feature>
<dbReference type="PANTHER" id="PTHR23028">
    <property type="entry name" value="ACETYLTRANSFERASE"/>
    <property type="match status" value="1"/>
</dbReference>
<gene>
    <name evidence="4" type="ORF">P8C59_006387</name>
</gene>
<feature type="region of interest" description="Disordered" evidence="1">
    <location>
        <begin position="53"/>
        <end position="80"/>
    </location>
</feature>
<evidence type="ECO:0000256" key="1">
    <source>
        <dbReference type="SAM" id="MobiDB-lite"/>
    </source>
</evidence>
<feature type="transmembrane region" description="Helical" evidence="2">
    <location>
        <begin position="287"/>
        <end position="314"/>
    </location>
</feature>
<evidence type="ECO:0000256" key="2">
    <source>
        <dbReference type="SAM" id="Phobius"/>
    </source>
</evidence>
<dbReference type="EMBL" id="JAQQPM010000005">
    <property type="protein sequence ID" value="KAK2072009.1"/>
    <property type="molecule type" value="Genomic_DNA"/>
</dbReference>
<dbReference type="InterPro" id="IPR002656">
    <property type="entry name" value="Acyl_transf_3_dom"/>
</dbReference>
<name>A0AAD9I7H5_9PEZI</name>
<accession>A0AAD9I7H5</accession>
<keyword evidence="2" id="KW-0812">Transmembrane</keyword>
<feature type="domain" description="Acyltransferase 3" evidence="3">
    <location>
        <begin position="91"/>
        <end position="501"/>
    </location>
</feature>
<dbReference type="GO" id="GO:0016747">
    <property type="term" value="F:acyltransferase activity, transferring groups other than amino-acyl groups"/>
    <property type="evidence" value="ECO:0007669"/>
    <property type="project" value="InterPro"/>
</dbReference>
<reference evidence="4" key="1">
    <citation type="journal article" date="2023" name="Mol. Plant Microbe Interact.">
        <title>Elucidating the Obligate Nature and Biological Capacity of an Invasive Fungal Corn Pathogen.</title>
        <authorList>
            <person name="MacCready J.S."/>
            <person name="Roggenkamp E.M."/>
            <person name="Gdanetz K."/>
            <person name="Chilvers M.I."/>
        </authorList>
    </citation>
    <scope>NUCLEOTIDE SEQUENCE</scope>
    <source>
        <strain evidence="4">PM02</strain>
    </source>
</reference>
<feature type="transmembrane region" description="Helical" evidence="2">
    <location>
        <begin position="421"/>
        <end position="440"/>
    </location>
</feature>
<feature type="transmembrane region" description="Helical" evidence="2">
    <location>
        <begin position="263"/>
        <end position="281"/>
    </location>
</feature>
<dbReference type="Proteomes" id="UP001217918">
    <property type="component" value="Unassembled WGS sequence"/>
</dbReference>
<organism evidence="4 5">
    <name type="scientific">Phyllachora maydis</name>
    <dbReference type="NCBI Taxonomy" id="1825666"/>
    <lineage>
        <taxon>Eukaryota</taxon>
        <taxon>Fungi</taxon>
        <taxon>Dikarya</taxon>
        <taxon>Ascomycota</taxon>
        <taxon>Pezizomycotina</taxon>
        <taxon>Sordariomycetes</taxon>
        <taxon>Sordariomycetidae</taxon>
        <taxon>Phyllachorales</taxon>
        <taxon>Phyllachoraceae</taxon>
        <taxon>Phyllachora</taxon>
    </lineage>
</organism>
<feature type="compositionally biased region" description="Low complexity" evidence="1">
    <location>
        <begin position="1"/>
        <end position="10"/>
    </location>
</feature>
<feature type="region of interest" description="Disordered" evidence="1">
    <location>
        <begin position="1"/>
        <end position="20"/>
    </location>
</feature>